<feature type="transmembrane region" description="Helical" evidence="2">
    <location>
        <begin position="307"/>
        <end position="329"/>
    </location>
</feature>
<feature type="transmembrane region" description="Helical" evidence="2">
    <location>
        <begin position="382"/>
        <end position="402"/>
    </location>
</feature>
<dbReference type="Proteomes" id="UP001165065">
    <property type="component" value="Unassembled WGS sequence"/>
</dbReference>
<feature type="transmembrane region" description="Helical" evidence="2">
    <location>
        <begin position="408"/>
        <end position="436"/>
    </location>
</feature>
<keyword evidence="5" id="KW-1185">Reference proteome</keyword>
<feature type="transmembrane region" description="Helical" evidence="2">
    <location>
        <begin position="335"/>
        <end position="361"/>
    </location>
</feature>
<feature type="transmembrane region" description="Helical" evidence="2">
    <location>
        <begin position="722"/>
        <end position="742"/>
    </location>
</feature>
<dbReference type="EMBL" id="BRYA01000456">
    <property type="protein sequence ID" value="GMI49049.1"/>
    <property type="molecule type" value="Genomic_DNA"/>
</dbReference>
<keyword evidence="2" id="KW-0812">Transmembrane</keyword>
<dbReference type="InterPro" id="IPR000731">
    <property type="entry name" value="SSD"/>
</dbReference>
<keyword evidence="2" id="KW-1133">Transmembrane helix</keyword>
<dbReference type="PANTHER" id="PTHR10796:SF92">
    <property type="entry name" value="PATCHED-RELATED, ISOFORM A"/>
    <property type="match status" value="1"/>
</dbReference>
<dbReference type="SUPFAM" id="SSF82866">
    <property type="entry name" value="Multidrug efflux transporter AcrB transmembrane domain"/>
    <property type="match status" value="2"/>
</dbReference>
<evidence type="ECO:0000256" key="2">
    <source>
        <dbReference type="SAM" id="Phobius"/>
    </source>
</evidence>
<comment type="caution">
    <text evidence="4">The sequence shown here is derived from an EMBL/GenBank/DDBJ whole genome shotgun (WGS) entry which is preliminary data.</text>
</comment>
<dbReference type="Pfam" id="PF12349">
    <property type="entry name" value="Sterol-sensing"/>
    <property type="match status" value="1"/>
</dbReference>
<reference evidence="5" key="1">
    <citation type="journal article" date="2023" name="Commun. Biol.">
        <title>Genome analysis of Parmales, the sister group of diatoms, reveals the evolutionary specialization of diatoms from phago-mixotrophs to photoautotrophs.</title>
        <authorList>
            <person name="Ban H."/>
            <person name="Sato S."/>
            <person name="Yoshikawa S."/>
            <person name="Yamada K."/>
            <person name="Nakamura Y."/>
            <person name="Ichinomiya M."/>
            <person name="Sato N."/>
            <person name="Blanc-Mathieu R."/>
            <person name="Endo H."/>
            <person name="Kuwata A."/>
            <person name="Ogata H."/>
        </authorList>
    </citation>
    <scope>NUCLEOTIDE SEQUENCE [LARGE SCALE GENOMIC DNA]</scope>
</reference>
<proteinExistence type="inferred from homology"/>
<dbReference type="InterPro" id="IPR053958">
    <property type="entry name" value="HMGCR/SNAP/NPC1-like_SSD"/>
</dbReference>
<gene>
    <name evidence="4" type="ORF">TrCOL_g12153</name>
</gene>
<dbReference type="OrthoDB" id="190529at2759"/>
<feature type="transmembrane region" description="Helical" evidence="2">
    <location>
        <begin position="35"/>
        <end position="53"/>
    </location>
</feature>
<evidence type="ECO:0000313" key="4">
    <source>
        <dbReference type="EMBL" id="GMI49049.1"/>
    </source>
</evidence>
<feature type="transmembrane region" description="Helical" evidence="2">
    <location>
        <begin position="490"/>
        <end position="509"/>
    </location>
</feature>
<evidence type="ECO:0000256" key="1">
    <source>
        <dbReference type="ARBA" id="ARBA00005585"/>
    </source>
</evidence>
<comment type="similarity">
    <text evidence="1">Belongs to the patched family.</text>
</comment>
<evidence type="ECO:0000259" key="3">
    <source>
        <dbReference type="PROSITE" id="PS50156"/>
    </source>
</evidence>
<feature type="domain" description="SSD" evidence="3">
    <location>
        <begin position="275"/>
        <end position="436"/>
    </location>
</feature>
<sequence>MAYGTGPLSKVRKAILERLENFFGTMGSFSERSPILAILFCVVVTFLLGGSGLSSINMETNSFELWVPRSMMAYKNYKYTTDNFLDSQRGTVMLYYPKDGGDALRPEYMIEALSIHKNLTESLTGAELGADYNTLCQRVSAELPCDFFNILGVFNYDSSTIQTAADAGAVHSTIQSFSTSTGAPLKVYLGGMQEDETTGDLTGASVIRMTWPHNEQNTTDPLRLADMNLQAKDFEATIQDKYLWEWRDTSSRLGNIDMLTTRSIDDEIGRLIQVDSVLFVMSIMAIVFILCMSLVKSGPNCCVNSRVVVGTSAFVIIMFSIVFAFGMMGHLGLSLNSVCTLICFVVAGVGVDDMIVVENFFQKAVDAGIPRGERMNYALRHGGLSVFLTSSSSVLAFLSGVGLDIPGIAQFCTVGALCFSWIWFQSITFFPAVLVLDQSRIEAKKVQCQCCCIRPPLATAAEKEEGPPPNDEVKSTAVGETLTPILTSPVFRLLIPLIFSAIAGLNGYATTLNGTGLSVTDVVPDDSYIVELTETTNKFWTGKVIRGMIIVFKGDHYSDAAKVQDMNEYFAWAESLDYIIGTVGGSQSTWYKDYISYLTINSKDPYADFSANLVPFLSDPLYKKWRASVTCTTDYDTCTEIKCAKFDVVQTSKIDTFELYGIQMELNDEIIKYFPDAYAFIDEFGYADADSTIEEAVIVTLSIAVAVVCALMCGLMDTGSAICIFVCVIFIDIDLLGMLYFWNVKLSSEKTKNALDSMGIPVLKGGLTTFVGTVVLSMASSTAFRIFFKVCFGTVVFGVLHGIFLMPVLLGFYVEMFGVLKTASAKVETSEEL</sequence>
<dbReference type="Gene3D" id="1.20.1640.10">
    <property type="entry name" value="Multidrug efflux transporter AcrB transmembrane domain"/>
    <property type="match status" value="1"/>
</dbReference>
<feature type="transmembrane region" description="Helical" evidence="2">
    <location>
        <begin position="696"/>
        <end position="715"/>
    </location>
</feature>
<dbReference type="PANTHER" id="PTHR10796">
    <property type="entry name" value="PATCHED-RELATED"/>
    <property type="match status" value="1"/>
</dbReference>
<dbReference type="GO" id="GO:0016020">
    <property type="term" value="C:membrane"/>
    <property type="evidence" value="ECO:0007669"/>
    <property type="project" value="TreeGrafter"/>
</dbReference>
<dbReference type="InterPro" id="IPR051697">
    <property type="entry name" value="Patched_domain-protein"/>
</dbReference>
<dbReference type="AlphaFoldDB" id="A0A9W7GNR8"/>
<protein>
    <recommendedName>
        <fullName evidence="3">SSD domain-containing protein</fullName>
    </recommendedName>
</protein>
<organism evidence="4 5">
    <name type="scientific">Triparma columacea</name>
    <dbReference type="NCBI Taxonomy" id="722753"/>
    <lineage>
        <taxon>Eukaryota</taxon>
        <taxon>Sar</taxon>
        <taxon>Stramenopiles</taxon>
        <taxon>Ochrophyta</taxon>
        <taxon>Bolidophyceae</taxon>
        <taxon>Parmales</taxon>
        <taxon>Triparmaceae</taxon>
        <taxon>Triparma</taxon>
    </lineage>
</organism>
<feature type="transmembrane region" description="Helical" evidence="2">
    <location>
        <begin position="277"/>
        <end position="295"/>
    </location>
</feature>
<name>A0A9W7GNR8_9STRA</name>
<feature type="transmembrane region" description="Helical" evidence="2">
    <location>
        <begin position="762"/>
        <end position="779"/>
    </location>
</feature>
<accession>A0A9W7GNR8</accession>
<dbReference type="PROSITE" id="PS50156">
    <property type="entry name" value="SSD"/>
    <property type="match status" value="1"/>
</dbReference>
<keyword evidence="2" id="KW-0472">Membrane</keyword>
<evidence type="ECO:0000313" key="5">
    <source>
        <dbReference type="Proteomes" id="UP001165065"/>
    </source>
</evidence>
<feature type="transmembrane region" description="Helical" evidence="2">
    <location>
        <begin position="786"/>
        <end position="814"/>
    </location>
</feature>